<protein>
    <recommendedName>
        <fullName evidence="3">Primosomal replication protein PriB/PriC domain protein</fullName>
    </recommendedName>
</protein>
<accession>A0ABU3P6Z5</accession>
<dbReference type="EMBL" id="JAVXZY010000001">
    <property type="protein sequence ID" value="MDT8998341.1"/>
    <property type="molecule type" value="Genomic_DNA"/>
</dbReference>
<evidence type="ECO:0000313" key="1">
    <source>
        <dbReference type="EMBL" id="MDT8998341.1"/>
    </source>
</evidence>
<evidence type="ECO:0000313" key="2">
    <source>
        <dbReference type="Proteomes" id="UP001246372"/>
    </source>
</evidence>
<proteinExistence type="predicted"/>
<reference evidence="1" key="1">
    <citation type="submission" date="2023-09" db="EMBL/GenBank/DDBJ databases">
        <title>Paucibacter sp. APW11 Genome sequencing and assembly.</title>
        <authorList>
            <person name="Kim I."/>
        </authorList>
    </citation>
    <scope>NUCLEOTIDE SEQUENCE</scope>
    <source>
        <strain evidence="1">APW11</strain>
    </source>
</reference>
<evidence type="ECO:0008006" key="3">
    <source>
        <dbReference type="Google" id="ProtNLM"/>
    </source>
</evidence>
<name>A0ABU3P6Z5_9BURK</name>
<sequence>MTTPTAQEMLDAYLKAELDVLAGKQVRMNLGTGDRMLTREDLPAIRAGRQEWQAVLNSQANRAAGGARLGGLGFGVARLDGN</sequence>
<keyword evidence="2" id="KW-1185">Reference proteome</keyword>
<dbReference type="RefSeq" id="WP_315648655.1">
    <property type="nucleotide sequence ID" value="NZ_JAVXZY010000001.1"/>
</dbReference>
<gene>
    <name evidence="1" type="ORF">RQP53_03515</name>
</gene>
<comment type="caution">
    <text evidence="1">The sequence shown here is derived from an EMBL/GenBank/DDBJ whole genome shotgun (WGS) entry which is preliminary data.</text>
</comment>
<dbReference type="Proteomes" id="UP001246372">
    <property type="component" value="Unassembled WGS sequence"/>
</dbReference>
<organism evidence="1 2">
    <name type="scientific">Roseateles aquae</name>
    <dbReference type="NCBI Taxonomy" id="3077235"/>
    <lineage>
        <taxon>Bacteria</taxon>
        <taxon>Pseudomonadati</taxon>
        <taxon>Pseudomonadota</taxon>
        <taxon>Betaproteobacteria</taxon>
        <taxon>Burkholderiales</taxon>
        <taxon>Sphaerotilaceae</taxon>
        <taxon>Roseateles</taxon>
    </lineage>
</organism>